<dbReference type="GO" id="GO:0016887">
    <property type="term" value="F:ATP hydrolysis activity"/>
    <property type="evidence" value="ECO:0007669"/>
    <property type="project" value="InterPro"/>
</dbReference>
<gene>
    <name evidence="3" type="ORF">C6568_15255</name>
</gene>
<dbReference type="PANTHER" id="PTHR42759:SF1">
    <property type="entry name" value="MAGNESIUM-CHELATASE SUBUNIT CHLD"/>
    <property type="match status" value="1"/>
</dbReference>
<dbReference type="EMBL" id="CP027667">
    <property type="protein sequence ID" value="AVO50445.1"/>
    <property type="molecule type" value="Genomic_DNA"/>
</dbReference>
<accession>A0A2R3QF99</accession>
<dbReference type="Pfam" id="PF07728">
    <property type="entry name" value="AAA_5"/>
    <property type="match status" value="1"/>
</dbReference>
<dbReference type="Gene3D" id="3.40.50.300">
    <property type="entry name" value="P-loop containing nucleotide triphosphate hydrolases"/>
    <property type="match status" value="1"/>
</dbReference>
<protein>
    <submittedName>
        <fullName evidence="3">ATPase</fullName>
    </submittedName>
</protein>
<organism evidence="3 4">
    <name type="scientific">Melaminivora suipulveris</name>
    <dbReference type="NCBI Taxonomy" id="2109913"/>
    <lineage>
        <taxon>Bacteria</taxon>
        <taxon>Pseudomonadati</taxon>
        <taxon>Pseudomonadota</taxon>
        <taxon>Betaproteobacteria</taxon>
        <taxon>Burkholderiales</taxon>
        <taxon>Comamonadaceae</taxon>
        <taxon>Melaminivora</taxon>
    </lineage>
</organism>
<keyword evidence="4" id="KW-1185">Reference proteome</keyword>
<dbReference type="CDD" id="cd00009">
    <property type="entry name" value="AAA"/>
    <property type="match status" value="1"/>
</dbReference>
<dbReference type="AlphaFoldDB" id="A0A2R3QF99"/>
<feature type="compositionally biased region" description="Low complexity" evidence="1">
    <location>
        <begin position="309"/>
        <end position="326"/>
    </location>
</feature>
<dbReference type="GO" id="GO:0005524">
    <property type="term" value="F:ATP binding"/>
    <property type="evidence" value="ECO:0007669"/>
    <property type="project" value="InterPro"/>
</dbReference>
<sequence length="358" mass="39088">MTPATGQPAPGPIASIDALQQALQSVGYFADRRLATAVFLALRLGRPLLLEGEPGVGKTELAKALAAVLGRPLLRLQCFDGLEQREALYEWNYAAQLLHLRAAEGRNTADELEQEVYQPRYLVRRPLLQALQTPQPGALLLIDEVDRADEPFEAFLLEYLGEYQVSIPELGTVRAAVPPVTLLTSNRTRELHDAVRRRCLYHWLDYPERERELAIVRAQVPEAPAQLAAQVAAFVQQLRSAPYGDRFQRAPGIAETAEWARALVALDTIALDPEVVVDTAGILFKQRDDVAALNLALADEALQAMRAGEQQRIEQQAQEGQGAQLEQRARPQELAAPAHPAPPASAPTPSPAGARGPG</sequence>
<dbReference type="InterPro" id="IPR050764">
    <property type="entry name" value="CbbQ/NirQ/NorQ/GpvN"/>
</dbReference>
<reference evidence="3 4" key="1">
    <citation type="submission" date="2018-03" db="EMBL/GenBank/DDBJ databases">
        <title>Genome sequencing of Melaminivora sp.</title>
        <authorList>
            <person name="Kim S.-J."/>
            <person name="Heo J."/>
            <person name="Ahn J.-H."/>
            <person name="Kwon S.-W."/>
        </authorList>
    </citation>
    <scope>NUCLEOTIDE SEQUENCE [LARGE SCALE GENOMIC DNA]</scope>
    <source>
        <strain evidence="3 4">SC2-9</strain>
    </source>
</reference>
<dbReference type="PANTHER" id="PTHR42759">
    <property type="entry name" value="MOXR FAMILY PROTEIN"/>
    <property type="match status" value="1"/>
</dbReference>
<dbReference type="Proteomes" id="UP000237925">
    <property type="component" value="Chromosome"/>
</dbReference>
<evidence type="ECO:0000259" key="2">
    <source>
        <dbReference type="SMART" id="SM00382"/>
    </source>
</evidence>
<dbReference type="OrthoDB" id="9783370at2"/>
<feature type="compositionally biased region" description="Pro residues" evidence="1">
    <location>
        <begin position="339"/>
        <end position="350"/>
    </location>
</feature>
<evidence type="ECO:0000256" key="1">
    <source>
        <dbReference type="SAM" id="MobiDB-lite"/>
    </source>
</evidence>
<evidence type="ECO:0000313" key="3">
    <source>
        <dbReference type="EMBL" id="AVO50445.1"/>
    </source>
</evidence>
<feature type="region of interest" description="Disordered" evidence="1">
    <location>
        <begin position="309"/>
        <end position="358"/>
    </location>
</feature>
<dbReference type="InterPro" id="IPR011704">
    <property type="entry name" value="ATPase_dyneun-rel_AAA"/>
</dbReference>
<name>A0A2R3QF99_9BURK</name>
<proteinExistence type="predicted"/>
<dbReference type="InterPro" id="IPR027417">
    <property type="entry name" value="P-loop_NTPase"/>
</dbReference>
<dbReference type="SMART" id="SM00382">
    <property type="entry name" value="AAA"/>
    <property type="match status" value="1"/>
</dbReference>
<evidence type="ECO:0000313" key="4">
    <source>
        <dbReference type="Proteomes" id="UP000237925"/>
    </source>
</evidence>
<dbReference type="InterPro" id="IPR003593">
    <property type="entry name" value="AAA+_ATPase"/>
</dbReference>
<dbReference type="KEGG" id="mela:C6568_15255"/>
<feature type="domain" description="AAA+ ATPase" evidence="2">
    <location>
        <begin position="44"/>
        <end position="207"/>
    </location>
</feature>
<dbReference type="SUPFAM" id="SSF52540">
    <property type="entry name" value="P-loop containing nucleoside triphosphate hydrolases"/>
    <property type="match status" value="1"/>
</dbReference>